<sequence length="125" mass="13535">MDVVLPVVLWCSGLVVALTVMAIAVASSDLTAKDRHHPSVKPVPWAVAYAHLASLLLFGAGYMVLILGIDGYHGAWKAFYEAALWPSIVATFVLVLAQVALLYLQSRRAMLSQMDEILKAAGSRR</sequence>
<feature type="transmembrane region" description="Helical" evidence="1">
    <location>
        <begin position="47"/>
        <end position="69"/>
    </location>
</feature>
<feature type="transmembrane region" description="Helical" evidence="1">
    <location>
        <begin position="84"/>
        <end position="104"/>
    </location>
</feature>
<feature type="transmembrane region" description="Helical" evidence="1">
    <location>
        <begin position="6"/>
        <end position="26"/>
    </location>
</feature>
<dbReference type="RefSeq" id="WP_204467907.1">
    <property type="nucleotide sequence ID" value="NZ_JACLYU010000003.1"/>
</dbReference>
<dbReference type="Proteomes" id="UP000718821">
    <property type="component" value="Unassembled WGS sequence"/>
</dbReference>
<evidence type="ECO:0000256" key="1">
    <source>
        <dbReference type="SAM" id="Phobius"/>
    </source>
</evidence>
<evidence type="ECO:0000313" key="2">
    <source>
        <dbReference type="EMBL" id="MBM6699289.1"/>
    </source>
</evidence>
<keyword evidence="3" id="KW-1185">Reference proteome</keyword>
<name>A0A939B9A1_9BIFI</name>
<accession>A0A939B9A1</accession>
<gene>
    <name evidence="2" type="ORF">H7U32_02885</name>
</gene>
<evidence type="ECO:0000313" key="3">
    <source>
        <dbReference type="Proteomes" id="UP000718821"/>
    </source>
</evidence>
<keyword evidence="1" id="KW-0472">Membrane</keyword>
<keyword evidence="1" id="KW-0812">Transmembrane</keyword>
<protein>
    <submittedName>
        <fullName evidence="2">Uncharacterized protein</fullName>
    </submittedName>
</protein>
<dbReference type="AlphaFoldDB" id="A0A939B9A1"/>
<reference evidence="2" key="1">
    <citation type="submission" date="2020-08" db="EMBL/GenBank/DDBJ databases">
        <authorList>
            <person name="Cejkova D."/>
            <person name="Kubasova T."/>
            <person name="Jahodarova E."/>
            <person name="Rychlik I."/>
        </authorList>
    </citation>
    <scope>NUCLEOTIDE SEQUENCE</scope>
    <source>
        <strain evidence="2">An836</strain>
    </source>
</reference>
<keyword evidence="1" id="KW-1133">Transmembrane helix</keyword>
<comment type="caution">
    <text evidence="2">The sequence shown here is derived from an EMBL/GenBank/DDBJ whole genome shotgun (WGS) entry which is preliminary data.</text>
</comment>
<proteinExistence type="predicted"/>
<organism evidence="2 3">
    <name type="scientific">Bifidobacterium pullorum subsp. saeculare</name>
    <dbReference type="NCBI Taxonomy" id="78257"/>
    <lineage>
        <taxon>Bacteria</taxon>
        <taxon>Bacillati</taxon>
        <taxon>Actinomycetota</taxon>
        <taxon>Actinomycetes</taxon>
        <taxon>Bifidobacteriales</taxon>
        <taxon>Bifidobacteriaceae</taxon>
        <taxon>Bifidobacterium</taxon>
    </lineage>
</organism>
<dbReference type="EMBL" id="JACLYU010000003">
    <property type="protein sequence ID" value="MBM6699289.1"/>
    <property type="molecule type" value="Genomic_DNA"/>
</dbReference>
<reference evidence="2" key="2">
    <citation type="journal article" date="2021" name="Sci. Rep.">
        <title>The distribution of antibiotic resistance genes in chicken gut microbiota commensals.</title>
        <authorList>
            <person name="Juricova H."/>
            <person name="Matiasovicova J."/>
            <person name="Kubasova T."/>
            <person name="Cejkova D."/>
            <person name="Rychlik I."/>
        </authorList>
    </citation>
    <scope>NUCLEOTIDE SEQUENCE</scope>
    <source>
        <strain evidence="2">An836</strain>
    </source>
</reference>